<feature type="compositionally biased region" description="Low complexity" evidence="1">
    <location>
        <begin position="328"/>
        <end position="339"/>
    </location>
</feature>
<protein>
    <submittedName>
        <fullName evidence="2">Uncharacterized protein</fullName>
    </submittedName>
</protein>
<dbReference type="Proteomes" id="UP000297245">
    <property type="component" value="Unassembled WGS sequence"/>
</dbReference>
<feature type="region of interest" description="Disordered" evidence="1">
    <location>
        <begin position="1"/>
        <end position="63"/>
    </location>
</feature>
<gene>
    <name evidence="2" type="ORF">K435DRAFT_866286</name>
</gene>
<feature type="compositionally biased region" description="Low complexity" evidence="1">
    <location>
        <begin position="1"/>
        <end position="26"/>
    </location>
</feature>
<feature type="region of interest" description="Disordered" evidence="1">
    <location>
        <begin position="290"/>
        <end position="344"/>
    </location>
</feature>
<name>A0A4S8LI37_DENBC</name>
<accession>A0A4S8LI37</accession>
<organism evidence="2 3">
    <name type="scientific">Dendrothele bispora (strain CBS 962.96)</name>
    <dbReference type="NCBI Taxonomy" id="1314807"/>
    <lineage>
        <taxon>Eukaryota</taxon>
        <taxon>Fungi</taxon>
        <taxon>Dikarya</taxon>
        <taxon>Basidiomycota</taxon>
        <taxon>Agaricomycotina</taxon>
        <taxon>Agaricomycetes</taxon>
        <taxon>Agaricomycetidae</taxon>
        <taxon>Agaricales</taxon>
        <taxon>Agaricales incertae sedis</taxon>
        <taxon>Dendrothele</taxon>
    </lineage>
</organism>
<dbReference type="AlphaFoldDB" id="A0A4S8LI37"/>
<sequence>MSMNTPFLSPASPSPSPSSNFNPSPLRSDVQSPAPSTSTAALPISAEERPEPQASSTGPDAAHQRIRRLRRSIVELGHQEAAASNSISPGHEAILLTGHPQVAAAEGGTDSLRLEQAAWNRLNAILPPAAMERLRQFEATSRPNNPDRIHQFLRWTAAAANMHPLDTTMSTFSNSSSHVTPSSSHPTTSSQSPSLLTSPLSPPRQRLLPPRTLQDPLPLRTRDTSDDPNTLIGRRVAAREASGVSNSLDRYITEQNLEYIRNLNRQRLSEPALQRRIESSLDAIRQRENYGASRSLDNPGQTTTTVSAGAPIRGQMRRALRTSRIESRQSSGNNSTASSSHRDGRLSILSNFSVQNLPTPSSTTSSQRLILFDEPASYNSPEESRLASTVVNEVPGRSYVTTRRLNAEGDEYVHNINGDDITFTSPFVSSPVQIHPENSISSGPSRRESLLREHRRDNTVRVSDYVVPASTLFGVVLDRDGNEIPPEEQPLLRSYETQPTYLPPPPPDLRWLSDPSSIHPPDPLDTVTIPEVEEDHFSPRVRINASTATGSMRDPELINITEDPQQYQYLTQGSYGVRRKPSVKWIGTNKPLFIDPLPMPVESMGSSSSERKRVAAASSNKRRPRETPIPVSKNACFAGR</sequence>
<dbReference type="OrthoDB" id="2649166at2759"/>
<feature type="region of interest" description="Disordered" evidence="1">
    <location>
        <begin position="599"/>
        <end position="640"/>
    </location>
</feature>
<reference evidence="2 3" key="1">
    <citation type="journal article" date="2019" name="Nat. Ecol. Evol.">
        <title>Megaphylogeny resolves global patterns of mushroom evolution.</title>
        <authorList>
            <person name="Varga T."/>
            <person name="Krizsan K."/>
            <person name="Foldi C."/>
            <person name="Dima B."/>
            <person name="Sanchez-Garcia M."/>
            <person name="Sanchez-Ramirez S."/>
            <person name="Szollosi G.J."/>
            <person name="Szarkandi J.G."/>
            <person name="Papp V."/>
            <person name="Albert L."/>
            <person name="Andreopoulos W."/>
            <person name="Angelini C."/>
            <person name="Antonin V."/>
            <person name="Barry K.W."/>
            <person name="Bougher N.L."/>
            <person name="Buchanan P."/>
            <person name="Buyck B."/>
            <person name="Bense V."/>
            <person name="Catcheside P."/>
            <person name="Chovatia M."/>
            <person name="Cooper J."/>
            <person name="Damon W."/>
            <person name="Desjardin D."/>
            <person name="Finy P."/>
            <person name="Geml J."/>
            <person name="Haridas S."/>
            <person name="Hughes K."/>
            <person name="Justo A."/>
            <person name="Karasinski D."/>
            <person name="Kautmanova I."/>
            <person name="Kiss B."/>
            <person name="Kocsube S."/>
            <person name="Kotiranta H."/>
            <person name="LaButti K.M."/>
            <person name="Lechner B.E."/>
            <person name="Liimatainen K."/>
            <person name="Lipzen A."/>
            <person name="Lukacs Z."/>
            <person name="Mihaltcheva S."/>
            <person name="Morgado L.N."/>
            <person name="Niskanen T."/>
            <person name="Noordeloos M.E."/>
            <person name="Ohm R.A."/>
            <person name="Ortiz-Santana B."/>
            <person name="Ovrebo C."/>
            <person name="Racz N."/>
            <person name="Riley R."/>
            <person name="Savchenko A."/>
            <person name="Shiryaev A."/>
            <person name="Soop K."/>
            <person name="Spirin V."/>
            <person name="Szebenyi C."/>
            <person name="Tomsovsky M."/>
            <person name="Tulloss R.E."/>
            <person name="Uehling J."/>
            <person name="Grigoriev I.V."/>
            <person name="Vagvolgyi C."/>
            <person name="Papp T."/>
            <person name="Martin F.M."/>
            <person name="Miettinen O."/>
            <person name="Hibbett D.S."/>
            <person name="Nagy L.G."/>
        </authorList>
    </citation>
    <scope>NUCLEOTIDE SEQUENCE [LARGE SCALE GENOMIC DNA]</scope>
    <source>
        <strain evidence="2 3">CBS 962.96</strain>
    </source>
</reference>
<evidence type="ECO:0000256" key="1">
    <source>
        <dbReference type="SAM" id="MobiDB-lite"/>
    </source>
</evidence>
<feature type="region of interest" description="Disordered" evidence="1">
    <location>
        <begin position="169"/>
        <end position="232"/>
    </location>
</feature>
<keyword evidence="3" id="KW-1185">Reference proteome</keyword>
<evidence type="ECO:0000313" key="3">
    <source>
        <dbReference type="Proteomes" id="UP000297245"/>
    </source>
</evidence>
<feature type="compositionally biased region" description="Low complexity" evidence="1">
    <location>
        <begin position="169"/>
        <end position="219"/>
    </location>
</feature>
<evidence type="ECO:0000313" key="2">
    <source>
        <dbReference type="EMBL" id="THU88463.1"/>
    </source>
</evidence>
<proteinExistence type="predicted"/>
<feature type="compositionally biased region" description="Polar residues" evidence="1">
    <location>
        <begin position="295"/>
        <end position="307"/>
    </location>
</feature>
<dbReference type="EMBL" id="ML179409">
    <property type="protein sequence ID" value="THU88463.1"/>
    <property type="molecule type" value="Genomic_DNA"/>
</dbReference>
<feature type="compositionally biased region" description="Polar residues" evidence="1">
    <location>
        <begin position="29"/>
        <end position="40"/>
    </location>
</feature>